<dbReference type="InterPro" id="IPR036291">
    <property type="entry name" value="NAD(P)-bd_dom_sf"/>
</dbReference>
<dbReference type="RefSeq" id="WP_092892521.1">
    <property type="nucleotide sequence ID" value="NZ_FOOQ01000002.1"/>
</dbReference>
<dbReference type="InterPro" id="IPR050177">
    <property type="entry name" value="Lipid_A_modif_metabolic_enz"/>
</dbReference>
<keyword evidence="3" id="KW-1185">Reference proteome</keyword>
<dbReference type="SUPFAM" id="SSF51735">
    <property type="entry name" value="NAD(P)-binding Rossmann-fold domains"/>
    <property type="match status" value="1"/>
</dbReference>
<dbReference type="Proteomes" id="UP000198876">
    <property type="component" value="Unassembled WGS sequence"/>
</dbReference>
<dbReference type="Gene3D" id="3.40.50.720">
    <property type="entry name" value="NAD(P)-binding Rossmann-like Domain"/>
    <property type="match status" value="1"/>
</dbReference>
<dbReference type="Pfam" id="PF01370">
    <property type="entry name" value="Epimerase"/>
    <property type="match status" value="1"/>
</dbReference>
<proteinExistence type="predicted"/>
<organism evidence="2 3">
    <name type="scientific">Halopelagius inordinatus</name>
    <dbReference type="NCBI Taxonomy" id="553467"/>
    <lineage>
        <taxon>Archaea</taxon>
        <taxon>Methanobacteriati</taxon>
        <taxon>Methanobacteriota</taxon>
        <taxon>Stenosarchaea group</taxon>
        <taxon>Halobacteria</taxon>
        <taxon>Halobacteriales</taxon>
        <taxon>Haloferacaceae</taxon>
    </lineage>
</organism>
<evidence type="ECO:0000313" key="2">
    <source>
        <dbReference type="EMBL" id="SFG56445.1"/>
    </source>
</evidence>
<name>A0A1I2SU80_9EURY</name>
<dbReference type="AlphaFoldDB" id="A0A1I2SU80"/>
<evidence type="ECO:0000313" key="3">
    <source>
        <dbReference type="Proteomes" id="UP000198876"/>
    </source>
</evidence>
<sequence>MHVLVVGGTGLISTEITRQLVDSGHDVTVYNRGETEAEIPETVSAVRGDRTDFDRFEAQMRELDPAPDCVIDMVCFTEAEAESAVRAFRGRIDQYVFCSTIDVYHRPPPRNPVTEEAPRRPPVSDYAAGKTAAEDVFFDVHGEAFDVTVLRPWNTYGEGGTLVHTFGMGSSYVDRIREGAPIVVHGDGTSLWGPCHRDDVAAAFVGAVGNEDAHGEAYNVTSDETMTWNQYHRRVASALDAPEPELVHVPTAVLTAVAPERTRMLRDHFQYSTVFENEKAKRELGFEYTVDFETGVRRTVEWLTERDAVESMETDPFEDELVESWRETTEAFVAANRGLAD</sequence>
<gene>
    <name evidence="2" type="ORF">SAMN04488063_2431</name>
</gene>
<dbReference type="OrthoDB" id="4907at2157"/>
<dbReference type="EMBL" id="FOOQ01000002">
    <property type="protein sequence ID" value="SFG56445.1"/>
    <property type="molecule type" value="Genomic_DNA"/>
</dbReference>
<accession>A0A1I2SU80</accession>
<dbReference type="PANTHER" id="PTHR43245">
    <property type="entry name" value="BIFUNCTIONAL POLYMYXIN RESISTANCE PROTEIN ARNA"/>
    <property type="match status" value="1"/>
</dbReference>
<protein>
    <submittedName>
        <fullName evidence="2">Nucleoside-diphosphate-sugar epimerase</fullName>
    </submittedName>
</protein>
<reference evidence="3" key="1">
    <citation type="submission" date="2016-10" db="EMBL/GenBank/DDBJ databases">
        <authorList>
            <person name="Varghese N."/>
            <person name="Submissions S."/>
        </authorList>
    </citation>
    <scope>NUCLEOTIDE SEQUENCE [LARGE SCALE GENOMIC DNA]</scope>
    <source>
        <strain evidence="3">CGMCC 1.7739</strain>
    </source>
</reference>
<dbReference type="InterPro" id="IPR001509">
    <property type="entry name" value="Epimerase_deHydtase"/>
</dbReference>
<evidence type="ECO:0000259" key="1">
    <source>
        <dbReference type="Pfam" id="PF01370"/>
    </source>
</evidence>
<feature type="domain" description="NAD-dependent epimerase/dehydratase" evidence="1">
    <location>
        <begin position="3"/>
        <end position="220"/>
    </location>
</feature>
<dbReference type="STRING" id="553467.SAMN04488063_2431"/>